<keyword evidence="2" id="KW-0489">Methyltransferase</keyword>
<dbReference type="Gene3D" id="3.40.50.150">
    <property type="entry name" value="Vaccinia Virus protein VP39"/>
    <property type="match status" value="1"/>
</dbReference>
<protein>
    <submittedName>
        <fullName evidence="2">Class I SAM-dependent methyltransferase</fullName>
    </submittedName>
</protein>
<comment type="caution">
    <text evidence="2">The sequence shown here is derived from an EMBL/GenBank/DDBJ whole genome shotgun (WGS) entry which is preliminary data.</text>
</comment>
<evidence type="ECO:0000259" key="1">
    <source>
        <dbReference type="Pfam" id="PF08241"/>
    </source>
</evidence>
<keyword evidence="2" id="KW-0808">Transferase</keyword>
<dbReference type="AlphaFoldDB" id="A0A9D1T5Z1"/>
<dbReference type="InterPro" id="IPR013216">
    <property type="entry name" value="Methyltransf_11"/>
</dbReference>
<dbReference type="PANTHER" id="PTHR43861:SF1">
    <property type="entry name" value="TRANS-ACONITATE 2-METHYLTRANSFERASE"/>
    <property type="match status" value="1"/>
</dbReference>
<dbReference type="SUPFAM" id="SSF53335">
    <property type="entry name" value="S-adenosyl-L-methionine-dependent methyltransferases"/>
    <property type="match status" value="1"/>
</dbReference>
<dbReference type="PANTHER" id="PTHR43861">
    <property type="entry name" value="TRANS-ACONITATE 2-METHYLTRANSFERASE-RELATED"/>
    <property type="match status" value="1"/>
</dbReference>
<organism evidence="2 3">
    <name type="scientific">Candidatus Pullilachnospira stercoravium</name>
    <dbReference type="NCBI Taxonomy" id="2840913"/>
    <lineage>
        <taxon>Bacteria</taxon>
        <taxon>Bacillati</taxon>
        <taxon>Bacillota</taxon>
        <taxon>Clostridia</taxon>
        <taxon>Lachnospirales</taxon>
        <taxon>Lachnospiraceae</taxon>
        <taxon>Lachnospiraceae incertae sedis</taxon>
        <taxon>Candidatus Pullilachnospira</taxon>
    </lineage>
</organism>
<name>A0A9D1T5Z1_9FIRM</name>
<dbReference type="InterPro" id="IPR029063">
    <property type="entry name" value="SAM-dependent_MTases_sf"/>
</dbReference>
<reference evidence="2" key="2">
    <citation type="journal article" date="2021" name="PeerJ">
        <title>Extensive microbial diversity within the chicken gut microbiome revealed by metagenomics and culture.</title>
        <authorList>
            <person name="Gilroy R."/>
            <person name="Ravi A."/>
            <person name="Getino M."/>
            <person name="Pursley I."/>
            <person name="Horton D.L."/>
            <person name="Alikhan N.F."/>
            <person name="Baker D."/>
            <person name="Gharbi K."/>
            <person name="Hall N."/>
            <person name="Watson M."/>
            <person name="Adriaenssens E.M."/>
            <person name="Foster-Nyarko E."/>
            <person name="Jarju S."/>
            <person name="Secka A."/>
            <person name="Antonio M."/>
            <person name="Oren A."/>
            <person name="Chaudhuri R.R."/>
            <person name="La Ragione R."/>
            <person name="Hildebrand F."/>
            <person name="Pallen M.J."/>
        </authorList>
    </citation>
    <scope>NUCLEOTIDE SEQUENCE</scope>
    <source>
        <strain evidence="2">ChiBcec2-4451</strain>
    </source>
</reference>
<dbReference type="GO" id="GO:0008757">
    <property type="term" value="F:S-adenosylmethionine-dependent methyltransferase activity"/>
    <property type="evidence" value="ECO:0007669"/>
    <property type="project" value="InterPro"/>
</dbReference>
<feature type="domain" description="Methyltransferase type 11" evidence="1">
    <location>
        <begin position="47"/>
        <end position="141"/>
    </location>
</feature>
<dbReference type="CDD" id="cd02440">
    <property type="entry name" value="AdoMet_MTases"/>
    <property type="match status" value="1"/>
</dbReference>
<dbReference type="GO" id="GO:0032259">
    <property type="term" value="P:methylation"/>
    <property type="evidence" value="ECO:0007669"/>
    <property type="project" value="UniProtKB-KW"/>
</dbReference>
<dbReference type="Pfam" id="PF08241">
    <property type="entry name" value="Methyltransf_11"/>
    <property type="match status" value="1"/>
</dbReference>
<dbReference type="Proteomes" id="UP000886723">
    <property type="component" value="Unassembled WGS sequence"/>
</dbReference>
<proteinExistence type="predicted"/>
<evidence type="ECO:0000313" key="2">
    <source>
        <dbReference type="EMBL" id="HIV12299.1"/>
    </source>
</evidence>
<reference evidence="2" key="1">
    <citation type="submission" date="2020-10" db="EMBL/GenBank/DDBJ databases">
        <authorList>
            <person name="Gilroy R."/>
        </authorList>
    </citation>
    <scope>NUCLEOTIDE SEQUENCE</scope>
    <source>
        <strain evidence="2">ChiBcec2-4451</strain>
    </source>
</reference>
<accession>A0A9D1T5Z1</accession>
<evidence type="ECO:0000313" key="3">
    <source>
        <dbReference type="Proteomes" id="UP000886723"/>
    </source>
</evidence>
<dbReference type="EMBL" id="DVON01000085">
    <property type="protein sequence ID" value="HIV12299.1"/>
    <property type="molecule type" value="Genomic_DNA"/>
</dbReference>
<sequence>MKENRYDDPEFFEKYSQMSRSVQGLSGAGEWPALEKMMPDVENMEILDLGCGYGWHCIYFCQKKAARVIGVDLSEKMLETARKKSAGLDISYRRCAMEDVDFPDNSFDMVFSSLALHYVEDFARLAEKVKRMLKPGGIFLFSCEHPVFTAQGSQDWLYDEKGEIRCFPVDRYYYQGERDAIFLGEHVRKYHRTFTGYLKPLLKLGFTVTDFEEPMPTEEARRTIPGMEDEMRRPMMMIIKATKSATVQPEG</sequence>
<gene>
    <name evidence="2" type="ORF">IAA63_04055</name>
</gene>